<dbReference type="PANTHER" id="PTHR11608:SF0">
    <property type="entry name" value="BIFUNCTIONAL PROTEIN PYRR"/>
    <property type="match status" value="1"/>
</dbReference>
<dbReference type="InterPro" id="IPR050137">
    <property type="entry name" value="PyrR_bifunctional"/>
</dbReference>
<proteinExistence type="predicted"/>
<evidence type="ECO:0000259" key="1">
    <source>
        <dbReference type="Pfam" id="PF00156"/>
    </source>
</evidence>
<evidence type="ECO:0000313" key="2">
    <source>
        <dbReference type="EMBL" id="GAA4455905.1"/>
    </source>
</evidence>
<sequence>MQTGTLILSPEQIDLKIQRMAFELWEKNTDVKELYMIGIAGSGQILASLLAERLRAISKLKVNLEILKINKERPLENMPELPWKLDGKSVVLVDDVSNSGKVLLYTLKPVLDHFPKKIVIAVLVDRRHKSYPINPDIVGYSLSTTLQENILVQSDGEKLTGVFLN</sequence>
<dbReference type="CDD" id="cd06223">
    <property type="entry name" value="PRTases_typeI"/>
    <property type="match status" value="1"/>
</dbReference>
<dbReference type="EMBL" id="BAABEZ010000022">
    <property type="protein sequence ID" value="GAA4455905.1"/>
    <property type="molecule type" value="Genomic_DNA"/>
</dbReference>
<dbReference type="SUPFAM" id="SSF53271">
    <property type="entry name" value="PRTase-like"/>
    <property type="match status" value="1"/>
</dbReference>
<reference evidence="3" key="1">
    <citation type="journal article" date="2019" name="Int. J. Syst. Evol. Microbiol.">
        <title>The Global Catalogue of Microorganisms (GCM) 10K type strain sequencing project: providing services to taxonomists for standard genome sequencing and annotation.</title>
        <authorList>
            <consortium name="The Broad Institute Genomics Platform"/>
            <consortium name="The Broad Institute Genome Sequencing Center for Infectious Disease"/>
            <person name="Wu L."/>
            <person name="Ma J."/>
        </authorList>
    </citation>
    <scope>NUCLEOTIDE SEQUENCE [LARGE SCALE GENOMIC DNA]</scope>
    <source>
        <strain evidence="3">JCM 31921</strain>
    </source>
</reference>
<dbReference type="PANTHER" id="PTHR11608">
    <property type="entry name" value="BIFUNCTIONAL PROTEIN PYRR"/>
    <property type="match status" value="1"/>
</dbReference>
<keyword evidence="2" id="KW-0328">Glycosyltransferase</keyword>
<feature type="domain" description="Phosphoribosyltransferase" evidence="1">
    <location>
        <begin position="12"/>
        <end position="138"/>
    </location>
</feature>
<name>A0ABP8MTX1_9BACT</name>
<evidence type="ECO:0000313" key="3">
    <source>
        <dbReference type="Proteomes" id="UP001501410"/>
    </source>
</evidence>
<keyword evidence="3" id="KW-1185">Reference proteome</keyword>
<dbReference type="InterPro" id="IPR000836">
    <property type="entry name" value="PRTase_dom"/>
</dbReference>
<dbReference type="Proteomes" id="UP001501410">
    <property type="component" value="Unassembled WGS sequence"/>
</dbReference>
<accession>A0ABP8MTX1</accession>
<dbReference type="GO" id="GO:0016757">
    <property type="term" value="F:glycosyltransferase activity"/>
    <property type="evidence" value="ECO:0007669"/>
    <property type="project" value="UniProtKB-KW"/>
</dbReference>
<protein>
    <submittedName>
        <fullName evidence="2">Bifunctional pyr operon transcriptional regulator/uracil phosphoribosyltransferase PyrR</fullName>
    </submittedName>
</protein>
<dbReference type="Gene3D" id="3.40.50.2020">
    <property type="match status" value="1"/>
</dbReference>
<dbReference type="InterPro" id="IPR029057">
    <property type="entry name" value="PRTase-like"/>
</dbReference>
<comment type="caution">
    <text evidence="2">The sequence shown here is derived from an EMBL/GenBank/DDBJ whole genome shotgun (WGS) entry which is preliminary data.</text>
</comment>
<organism evidence="2 3">
    <name type="scientific">Rurimicrobium arvi</name>
    <dbReference type="NCBI Taxonomy" id="2049916"/>
    <lineage>
        <taxon>Bacteria</taxon>
        <taxon>Pseudomonadati</taxon>
        <taxon>Bacteroidota</taxon>
        <taxon>Chitinophagia</taxon>
        <taxon>Chitinophagales</taxon>
        <taxon>Chitinophagaceae</taxon>
        <taxon>Rurimicrobium</taxon>
    </lineage>
</organism>
<dbReference type="Pfam" id="PF00156">
    <property type="entry name" value="Pribosyltran"/>
    <property type="match status" value="1"/>
</dbReference>
<gene>
    <name evidence="2" type="primary">pyrR_1</name>
    <name evidence="2" type="ORF">GCM10023092_20360</name>
</gene>
<dbReference type="RefSeq" id="WP_344826378.1">
    <property type="nucleotide sequence ID" value="NZ_BAABEZ010000022.1"/>
</dbReference>
<keyword evidence="2" id="KW-0808">Transferase</keyword>